<dbReference type="Proteomes" id="UP000700908">
    <property type="component" value="Unassembled WGS sequence"/>
</dbReference>
<evidence type="ECO:0000313" key="8">
    <source>
        <dbReference type="Proteomes" id="UP000700908"/>
    </source>
</evidence>
<organism evidence="7 8">
    <name type="scientific">Collinsella ureilytica</name>
    <dbReference type="NCBI Taxonomy" id="2869515"/>
    <lineage>
        <taxon>Bacteria</taxon>
        <taxon>Bacillati</taxon>
        <taxon>Actinomycetota</taxon>
        <taxon>Coriobacteriia</taxon>
        <taxon>Coriobacteriales</taxon>
        <taxon>Coriobacteriaceae</taxon>
        <taxon>Collinsella</taxon>
    </lineage>
</organism>
<evidence type="ECO:0000256" key="5">
    <source>
        <dbReference type="SAM" id="Phobius"/>
    </source>
</evidence>
<keyword evidence="3" id="KW-0732">Signal</keyword>
<comment type="caution">
    <text evidence="7">The sequence shown here is derived from an EMBL/GenBank/DDBJ whole genome shotgun (WGS) entry which is preliminary data.</text>
</comment>
<dbReference type="InterPro" id="IPR019931">
    <property type="entry name" value="LPXTG_anchor"/>
</dbReference>
<feature type="transmembrane region" description="Helical" evidence="5">
    <location>
        <begin position="502"/>
        <end position="522"/>
    </location>
</feature>
<keyword evidence="5" id="KW-1133">Transmembrane helix</keyword>
<sequence>MRKTHIWLGLAIVFVFVVSLLGGGRASFADTPTTSSWTINFRWKYKDDQPHWGFDEARMGQKVKILMYFPQYGKPAPDAAEQRVPKNKWVAFELTYGEKATFEVTTEATQTIGDTTYTDVRLDQGYLYMTDEAGYARDLAYSTGVSPGTTVQDCLLFQQANTDFRFSLVNGDIHPDDRVETGNKTTIPISIGFNRTYKDKTEPFIGRNGRPIVNTYTFEDAAEHHPSAEYDATHRETLITYATSGNDFDLYSNYTGKYKTYTMTAQFSDTKTTKSANGRYEITGVEGSDLTGWEVKLTSHVKAVTPEAPTVESSTEAGVPGKVLIPKPADPAHPTWTYTQVRVNKAGEPNERGTYVKVTASLVDPVLNYVADGAVCEWTLDISPKAAVITPATPISPTWGDATTPLDTPVVVPLEQGKVQEGTTVDVNGPGTAVLNKDGSITVTPNDQAKIGDVIAVIVKDKNGATIDEFKVSLTKPAKEKLAKKRRLRTAPRLPQTGAIDGIAVLSATSGVLLSAGGMVLAKRRRG</sequence>
<gene>
    <name evidence="7" type="ORF">K6V98_04000</name>
</gene>
<evidence type="ECO:0000313" key="7">
    <source>
        <dbReference type="EMBL" id="MBY4797520.1"/>
    </source>
</evidence>
<evidence type="ECO:0000256" key="3">
    <source>
        <dbReference type="ARBA" id="ARBA00022729"/>
    </source>
</evidence>
<keyword evidence="4" id="KW-0572">Peptidoglycan-anchor</keyword>
<keyword evidence="5" id="KW-0472">Membrane</keyword>
<dbReference type="EMBL" id="JAIMFO010000005">
    <property type="protein sequence ID" value="MBY4797520.1"/>
    <property type="molecule type" value="Genomic_DNA"/>
</dbReference>
<evidence type="ECO:0000256" key="2">
    <source>
        <dbReference type="ARBA" id="ARBA00022525"/>
    </source>
</evidence>
<evidence type="ECO:0000256" key="4">
    <source>
        <dbReference type="ARBA" id="ARBA00023088"/>
    </source>
</evidence>
<dbReference type="NCBIfam" id="TIGR01167">
    <property type="entry name" value="LPXTG_anchor"/>
    <property type="match status" value="1"/>
</dbReference>
<evidence type="ECO:0000256" key="1">
    <source>
        <dbReference type="ARBA" id="ARBA00022512"/>
    </source>
</evidence>
<accession>A0ABS7MJH1</accession>
<keyword evidence="5" id="KW-0812">Transmembrane</keyword>
<name>A0ABS7MJH1_9ACTN</name>
<dbReference type="RefSeq" id="WP_222199234.1">
    <property type="nucleotide sequence ID" value="NZ_JAIMFO010000005.1"/>
</dbReference>
<keyword evidence="1" id="KW-0134">Cell wall</keyword>
<reference evidence="7 8" key="1">
    <citation type="submission" date="2021-08" db="EMBL/GenBank/DDBJ databases">
        <title>Collinsella faecalis sp. nov. isolated from swine faeces.</title>
        <authorList>
            <person name="Oh B.S."/>
            <person name="Lee J.H."/>
        </authorList>
    </citation>
    <scope>NUCLEOTIDE SEQUENCE [LARGE SCALE GENOMIC DNA]</scope>
    <source>
        <strain evidence="7 8">AGMB00827</strain>
    </source>
</reference>
<keyword evidence="8" id="KW-1185">Reference proteome</keyword>
<dbReference type="PROSITE" id="PS50847">
    <property type="entry name" value="GRAM_POS_ANCHORING"/>
    <property type="match status" value="1"/>
</dbReference>
<feature type="domain" description="Gram-positive cocci surface proteins LPxTG" evidence="6">
    <location>
        <begin position="494"/>
        <end position="527"/>
    </location>
</feature>
<evidence type="ECO:0000259" key="6">
    <source>
        <dbReference type="PROSITE" id="PS50847"/>
    </source>
</evidence>
<keyword evidence="2" id="KW-0964">Secreted</keyword>
<protein>
    <submittedName>
        <fullName evidence="7">LPXTG cell wall anchor domain-containing protein</fullName>
    </submittedName>
</protein>
<proteinExistence type="predicted"/>